<organism evidence="1 2">
    <name type="scientific">Ancylobacter tetraedralis</name>
    <dbReference type="NCBI Taxonomy" id="217068"/>
    <lineage>
        <taxon>Bacteria</taxon>
        <taxon>Pseudomonadati</taxon>
        <taxon>Pseudomonadota</taxon>
        <taxon>Alphaproteobacteria</taxon>
        <taxon>Hyphomicrobiales</taxon>
        <taxon>Xanthobacteraceae</taxon>
        <taxon>Ancylobacter</taxon>
    </lineage>
</organism>
<evidence type="ECO:0000313" key="1">
    <source>
        <dbReference type="EMBL" id="MBB3771180.1"/>
    </source>
</evidence>
<proteinExistence type="predicted"/>
<keyword evidence="2" id="KW-1185">Reference proteome</keyword>
<dbReference type="Proteomes" id="UP000533469">
    <property type="component" value="Unassembled WGS sequence"/>
</dbReference>
<evidence type="ECO:0000313" key="2">
    <source>
        <dbReference type="Proteomes" id="UP000533469"/>
    </source>
</evidence>
<gene>
    <name evidence="1" type="ORF">FHS55_001779</name>
</gene>
<comment type="caution">
    <text evidence="1">The sequence shown here is derived from an EMBL/GenBank/DDBJ whole genome shotgun (WGS) entry which is preliminary data.</text>
</comment>
<name>A0A839Z8G2_9HYPH</name>
<protein>
    <submittedName>
        <fullName evidence="1">Uncharacterized protein</fullName>
    </submittedName>
</protein>
<accession>A0A839Z8G2</accession>
<dbReference type="AlphaFoldDB" id="A0A839Z8G2"/>
<reference evidence="1 2" key="1">
    <citation type="submission" date="2020-08" db="EMBL/GenBank/DDBJ databases">
        <title>Genomic Encyclopedia of Type Strains, Phase IV (KMG-IV): sequencing the most valuable type-strain genomes for metagenomic binning, comparative biology and taxonomic classification.</title>
        <authorList>
            <person name="Goeker M."/>
        </authorList>
    </citation>
    <scope>NUCLEOTIDE SEQUENCE [LARGE SCALE GENOMIC DNA]</scope>
    <source>
        <strain evidence="1 2">DSM 5895</strain>
    </source>
</reference>
<dbReference type="RefSeq" id="WP_183189368.1">
    <property type="nucleotide sequence ID" value="NZ_JACICD010000003.1"/>
</dbReference>
<dbReference type="EMBL" id="JACICD010000003">
    <property type="protein sequence ID" value="MBB3771180.1"/>
    <property type="molecule type" value="Genomic_DNA"/>
</dbReference>
<sequence>MVGRWGVVTPFWGYPVSWARRCGQYLALLSALAVTSAALADMGASFYLQSPYRAVPALVLETDEQLAAAISALTTFPATLNPRLWNADGTFRQDVRERTLALVRSMFDRLAFPPETVRITDIDLLGSNISREWDEKGDLDVHVFLAAPASVAPADFEKLLSFYNRLTKLEQQGQITFNGVAVEVLFRGSRRPSEADEGGVPHFALWSQDPARVNRWFSMPGTIEDRFDRTDMQVKTKEVVGKYNALMVTYFADKPAFRCANFSDLLAQLRTYRSGEIVAAGQRSTGNLVYRLLHRLSMDVQEETDAAYRECTNIQWSLR</sequence>